<reference evidence="11" key="1">
    <citation type="journal article" date="2015" name="J. Biotechnol.">
        <title>Complete genome sequence of Streptomyces ambofaciens ATCC 23877, the spiramycin producer.</title>
        <authorList>
            <person name="Thibessard A."/>
            <person name="Haas D."/>
            <person name="Gerbaud C."/>
            <person name="Aigle B."/>
            <person name="Lautru S."/>
            <person name="Pernodet J.L."/>
            <person name="Leblond P."/>
        </authorList>
    </citation>
    <scope>NUCLEOTIDE SEQUENCE [LARGE SCALE GENOMIC DNA]</scope>
    <source>
        <strain evidence="11">ATCC 23877 / 3486 / DSM 40053 / JCM 4204 / NBRC 12836 / NRRL B-2516</strain>
    </source>
</reference>
<evidence type="ECO:0000256" key="2">
    <source>
        <dbReference type="ARBA" id="ARBA00007317"/>
    </source>
</evidence>
<feature type="region of interest" description="Disordered" evidence="7">
    <location>
        <begin position="80"/>
        <end position="138"/>
    </location>
</feature>
<evidence type="ECO:0000259" key="8">
    <source>
        <dbReference type="PROSITE" id="PS50968"/>
    </source>
</evidence>
<dbReference type="GO" id="GO:0016407">
    <property type="term" value="F:acetyltransferase activity"/>
    <property type="evidence" value="ECO:0007669"/>
    <property type="project" value="TreeGrafter"/>
</dbReference>
<dbReference type="EC" id="2.3.1.-" evidence="6"/>
<name>A0A0K2AQD3_STRA7</name>
<evidence type="ECO:0000256" key="4">
    <source>
        <dbReference type="ARBA" id="ARBA00022823"/>
    </source>
</evidence>
<gene>
    <name evidence="10" type="primary">dlaT</name>
    <name evidence="10" type="ORF">SAM23877_2276</name>
</gene>
<dbReference type="Gene3D" id="3.30.559.10">
    <property type="entry name" value="Chloramphenicol acetyltransferase-like domain"/>
    <property type="match status" value="1"/>
</dbReference>
<dbReference type="SUPFAM" id="SSF47005">
    <property type="entry name" value="Peripheral subunit-binding domain of 2-oxo acid dehydrogenase complex"/>
    <property type="match status" value="1"/>
</dbReference>
<dbReference type="Pfam" id="PF00364">
    <property type="entry name" value="Biotin_lipoyl"/>
    <property type="match status" value="2"/>
</dbReference>
<keyword evidence="4 6" id="KW-0450">Lipoyl</keyword>
<dbReference type="Pfam" id="PF02817">
    <property type="entry name" value="E3_binding"/>
    <property type="match status" value="1"/>
</dbReference>
<evidence type="ECO:0000313" key="11">
    <source>
        <dbReference type="Proteomes" id="UP000061018"/>
    </source>
</evidence>
<dbReference type="InterPro" id="IPR011053">
    <property type="entry name" value="Single_hybrid_motif"/>
</dbReference>
<feature type="compositionally biased region" description="Low complexity" evidence="7">
    <location>
        <begin position="80"/>
        <end position="103"/>
    </location>
</feature>
<dbReference type="EMBL" id="CP012382">
    <property type="protein sequence ID" value="AKZ55325.1"/>
    <property type="molecule type" value="Genomic_DNA"/>
</dbReference>
<accession>A0A0K2AQD3</accession>
<evidence type="ECO:0000313" key="10">
    <source>
        <dbReference type="EMBL" id="AKZ55325.1"/>
    </source>
</evidence>
<dbReference type="SUPFAM" id="SSF52777">
    <property type="entry name" value="CoA-dependent acyltransferases"/>
    <property type="match status" value="1"/>
</dbReference>
<evidence type="ECO:0000259" key="9">
    <source>
        <dbReference type="PROSITE" id="PS51826"/>
    </source>
</evidence>
<dbReference type="Pfam" id="PF00198">
    <property type="entry name" value="2-oxoacid_dh"/>
    <property type="match status" value="1"/>
</dbReference>
<dbReference type="InterPro" id="IPR050743">
    <property type="entry name" value="2-oxoacid_DH_E2_comp"/>
</dbReference>
<feature type="compositionally biased region" description="Low complexity" evidence="7">
    <location>
        <begin position="238"/>
        <end position="251"/>
    </location>
</feature>
<evidence type="ECO:0000256" key="5">
    <source>
        <dbReference type="ARBA" id="ARBA00023315"/>
    </source>
</evidence>
<dbReference type="InterPro" id="IPR023213">
    <property type="entry name" value="CAT-like_dom_sf"/>
</dbReference>
<dbReference type="AlphaFoldDB" id="A0A0K2AQD3"/>
<dbReference type="PANTHER" id="PTHR43178">
    <property type="entry name" value="DIHYDROLIPOAMIDE ACETYLTRANSFERASE COMPONENT OF PYRUVATE DEHYDROGENASE COMPLEX"/>
    <property type="match status" value="1"/>
</dbReference>
<dbReference type="PROSITE" id="PS50968">
    <property type="entry name" value="BIOTINYL_LIPOYL"/>
    <property type="match status" value="2"/>
</dbReference>
<dbReference type="InterPro" id="IPR014276">
    <property type="entry name" value="2-oxoglutarate_DH_E2"/>
</dbReference>
<keyword evidence="5 6" id="KW-0012">Acyltransferase</keyword>
<feature type="domain" description="Lipoyl-binding" evidence="8">
    <location>
        <begin position="2"/>
        <end position="77"/>
    </location>
</feature>
<dbReference type="InterPro" id="IPR004167">
    <property type="entry name" value="PSBD"/>
</dbReference>
<dbReference type="CDD" id="cd06849">
    <property type="entry name" value="lipoyl_domain"/>
    <property type="match status" value="2"/>
</dbReference>
<dbReference type="STRING" id="1889.SAM40697_2078"/>
<dbReference type="PROSITE" id="PS51826">
    <property type="entry name" value="PSBD"/>
    <property type="match status" value="1"/>
</dbReference>
<dbReference type="InterPro" id="IPR003016">
    <property type="entry name" value="2-oxoA_DH_lipoyl-BS"/>
</dbReference>
<comment type="similarity">
    <text evidence="2 6">Belongs to the 2-oxoacid dehydrogenase family.</text>
</comment>
<evidence type="ECO:0000256" key="7">
    <source>
        <dbReference type="SAM" id="MobiDB-lite"/>
    </source>
</evidence>
<proteinExistence type="inferred from homology"/>
<keyword evidence="3 6" id="KW-0808">Transferase</keyword>
<dbReference type="InterPro" id="IPR000089">
    <property type="entry name" value="Biotin_lipoyl"/>
</dbReference>
<dbReference type="GO" id="GO:0031405">
    <property type="term" value="F:lipoic acid binding"/>
    <property type="evidence" value="ECO:0007669"/>
    <property type="project" value="TreeGrafter"/>
</dbReference>
<dbReference type="PROSITE" id="PS00189">
    <property type="entry name" value="LIPOYL"/>
    <property type="match status" value="2"/>
</dbReference>
<dbReference type="InterPro" id="IPR001078">
    <property type="entry name" value="2-oxoacid_DH_actylTfrase"/>
</dbReference>
<evidence type="ECO:0000256" key="1">
    <source>
        <dbReference type="ARBA" id="ARBA00001938"/>
    </source>
</evidence>
<feature type="compositionally biased region" description="Low complexity" evidence="7">
    <location>
        <begin position="281"/>
        <end position="292"/>
    </location>
</feature>
<dbReference type="Proteomes" id="UP000061018">
    <property type="component" value="Chromosome"/>
</dbReference>
<keyword evidence="10" id="KW-0670">Pyruvate</keyword>
<dbReference type="SUPFAM" id="SSF51230">
    <property type="entry name" value="Single hybrid motif"/>
    <property type="match status" value="2"/>
</dbReference>
<evidence type="ECO:0000256" key="6">
    <source>
        <dbReference type="RuleBase" id="RU003423"/>
    </source>
</evidence>
<sequence length="605" mass="60767">MAVSVTLPALGESVTEGTVTRWLKAEGERVEADEPLLEVSTDKVDTEIPAPASGVLSSIKVAEDETVEVGAELALIDDGSGAPAAEEAPAAEQAPQAEQVAEPAPEPAPAAPSTEQAAPAPAPSADASAGGGSAEGTDVVLPALGESVTEGTVTRWLKSVGDAVEADEPLLEVSTDKVDTEIPAPASGTLLEIVVGEDETAEVGAKLAVIGEAGAAPAAAPAQEAPAAPAQPEPAQAPAPQQAAPAQQAPAAPAPQAPAAPAPQQPAAPAPQQPAAPAPAPAQAAAPAAPAAAQPADDGAYVTPLVRKLASENGVDLSTVKGTGVGGRIRKQDVIAAAEAAKAAPAPAAAPAAPAARKAPALEASPLRGQTVKMPRIRKVIGDNMVKALHEQAQLSSVVEVDVTRLMKLRARAKDAFAAREGVKLSPMPFFVKAAAQALKAHAPINAKINEAEGTITYFDTENIGIAVDSEKGLMTPVIKNAGDLNLAGIAKATADLAGKVRASKISPDELAGATFTISNTGSRGALFDTIIVPPGQVAILGIGATVKRPAVIETEEGTAIGVRDMTYLTLSYDHRLVDGADAARYLTAVKAILEAGEFEVELGL</sequence>
<dbReference type="PANTHER" id="PTHR43178:SF5">
    <property type="entry name" value="LIPOAMIDE ACYLTRANSFERASE COMPONENT OF BRANCHED-CHAIN ALPHA-KETO ACID DEHYDROGENASE COMPLEX, MITOCHONDRIAL"/>
    <property type="match status" value="1"/>
</dbReference>
<dbReference type="GO" id="GO:0005737">
    <property type="term" value="C:cytoplasm"/>
    <property type="evidence" value="ECO:0007669"/>
    <property type="project" value="TreeGrafter"/>
</dbReference>
<feature type="compositionally biased region" description="Pro residues" evidence="7">
    <location>
        <begin position="252"/>
        <end position="280"/>
    </location>
</feature>
<feature type="domain" description="Lipoyl-binding" evidence="8">
    <location>
        <begin position="136"/>
        <end position="211"/>
    </location>
</feature>
<dbReference type="NCBIfam" id="TIGR02927">
    <property type="entry name" value="SucB_Actino"/>
    <property type="match status" value="1"/>
</dbReference>
<feature type="region of interest" description="Disordered" evidence="7">
    <location>
        <begin position="220"/>
        <end position="292"/>
    </location>
</feature>
<organism evidence="10 11">
    <name type="scientific">Streptomyces ambofaciens (strain ATCC 23877 / 3486 / DSM 40053 / JCM 4204 / NBRC 12836 / NRRL B-2516)</name>
    <dbReference type="NCBI Taxonomy" id="278992"/>
    <lineage>
        <taxon>Bacteria</taxon>
        <taxon>Bacillati</taxon>
        <taxon>Actinomycetota</taxon>
        <taxon>Actinomycetes</taxon>
        <taxon>Kitasatosporales</taxon>
        <taxon>Streptomycetaceae</taxon>
        <taxon>Streptomyces</taxon>
    </lineage>
</organism>
<comment type="cofactor">
    <cofactor evidence="1 6">
        <name>(R)-lipoate</name>
        <dbReference type="ChEBI" id="CHEBI:83088"/>
    </cofactor>
</comment>
<dbReference type="InterPro" id="IPR036625">
    <property type="entry name" value="E3-bd_dom_sf"/>
</dbReference>
<feature type="compositionally biased region" description="Low complexity" evidence="7">
    <location>
        <begin position="111"/>
        <end position="128"/>
    </location>
</feature>
<dbReference type="RefSeq" id="WP_053129673.1">
    <property type="nucleotide sequence ID" value="NZ_CP012382.1"/>
</dbReference>
<dbReference type="KEGG" id="samb:SAM23877_2276"/>
<dbReference type="Gene3D" id="4.10.320.10">
    <property type="entry name" value="E3-binding domain"/>
    <property type="match status" value="1"/>
</dbReference>
<evidence type="ECO:0000256" key="3">
    <source>
        <dbReference type="ARBA" id="ARBA00022679"/>
    </source>
</evidence>
<dbReference type="Gene3D" id="2.40.50.100">
    <property type="match status" value="2"/>
</dbReference>
<feature type="domain" description="Peripheral subunit-binding (PSBD)" evidence="9">
    <location>
        <begin position="301"/>
        <end position="338"/>
    </location>
</feature>
<protein>
    <recommendedName>
        <fullName evidence="6">Dihydrolipoamide acetyltransferase component of pyruvate dehydrogenase complex</fullName>
        <ecNumber evidence="6">2.3.1.-</ecNumber>
    </recommendedName>
</protein>